<name>A0A8H2WKN6_9AGAM</name>
<proteinExistence type="predicted"/>
<dbReference type="PANTHER" id="PTHR30613:SF1">
    <property type="entry name" value="DUF1479 DOMAIN PROTEIN (AFU_ORTHOLOGUE AFUA_5G09280)"/>
    <property type="match status" value="1"/>
</dbReference>
<dbReference type="InterPro" id="IPR027443">
    <property type="entry name" value="IPNS-like_sf"/>
</dbReference>
<dbReference type="EMBL" id="CAJMWV010000370">
    <property type="protein sequence ID" value="CAE6390863.1"/>
    <property type="molecule type" value="Genomic_DNA"/>
</dbReference>
<sequence length="507" mass="55784">MIRTLTPACSILPLLRHVNSAPQRCLTTQVQPQDLGNQKNGGDISAAFPSLSGSVHEALPPRFSQLKKDLVSTTEARDRLVAGWTDILGALREGVAELQAKGNEAIPEVSYAEIDKGGKSWQEEVRKRGSVVVRDVVDDGEALGWKQQVLEYVRENPQVKGFPADNKQVFELYWSRPQMLARSHHSLLKTTQAVLSLFKAGPKDEVSLSTPLSYADRLRIRLPGDTTFALGPHIDGGSLERWEDIEYRKCYTEILTGNWRNHDSFKIAPRLNAKSDLYRGPSQCSALRGFQGWLALSDTGPNEGTLRTYPLLRESVAYVIMRPFFRPIKPILTNSPSLDDLSPSNWVMDLEGTDFPGAVPGSRQELNAITHPHLMLDKGGMVSMRSVRPGDMVLWHCDGIHAVESKHAGQGDSSVFYIPAVPLTAHNAEYLATQRGTLISGYPAPDFPGGTGESMFVDAQRGSVENVKGSLAKQAMGLEKFDVSEGMREGEKKVLEQANVALGFQVI</sequence>
<dbReference type="SUPFAM" id="SSF51197">
    <property type="entry name" value="Clavaminate synthase-like"/>
    <property type="match status" value="1"/>
</dbReference>
<evidence type="ECO:0000313" key="1">
    <source>
        <dbReference type="EMBL" id="CAE6390863.1"/>
    </source>
</evidence>
<organism evidence="1 2">
    <name type="scientific">Rhizoctonia solani</name>
    <dbReference type="NCBI Taxonomy" id="456999"/>
    <lineage>
        <taxon>Eukaryota</taxon>
        <taxon>Fungi</taxon>
        <taxon>Dikarya</taxon>
        <taxon>Basidiomycota</taxon>
        <taxon>Agaricomycotina</taxon>
        <taxon>Agaricomycetes</taxon>
        <taxon>Cantharellales</taxon>
        <taxon>Ceratobasidiaceae</taxon>
        <taxon>Rhizoctonia</taxon>
    </lineage>
</organism>
<comment type="caution">
    <text evidence="1">The sequence shown here is derived from an EMBL/GenBank/DDBJ whole genome shotgun (WGS) entry which is preliminary data.</text>
</comment>
<accession>A0A8H2WKN6</accession>
<protein>
    <recommendedName>
        <fullName evidence="3">DUF1479-domain-containing protein</fullName>
    </recommendedName>
</protein>
<dbReference type="PANTHER" id="PTHR30613">
    <property type="entry name" value="UNCHARACTERIZED PROTEIN YBIU-RELATED"/>
    <property type="match status" value="1"/>
</dbReference>
<reference evidence="1" key="1">
    <citation type="submission" date="2021-01" db="EMBL/GenBank/DDBJ databases">
        <authorList>
            <person name="Kaushik A."/>
        </authorList>
    </citation>
    <scope>NUCLEOTIDE SEQUENCE</scope>
    <source>
        <strain evidence="1">AG3-1AP</strain>
    </source>
</reference>
<dbReference type="AlphaFoldDB" id="A0A8H2WKN6"/>
<evidence type="ECO:0008006" key="3">
    <source>
        <dbReference type="Google" id="ProtNLM"/>
    </source>
</evidence>
<evidence type="ECO:0000313" key="2">
    <source>
        <dbReference type="Proteomes" id="UP000663831"/>
    </source>
</evidence>
<dbReference type="Proteomes" id="UP000663831">
    <property type="component" value="Unassembled WGS sequence"/>
</dbReference>
<dbReference type="Gene3D" id="2.60.120.330">
    <property type="entry name" value="B-lactam Antibiotic, Isopenicillin N Synthase, Chain"/>
    <property type="match status" value="1"/>
</dbReference>
<gene>
    <name evidence="1" type="ORF">RDB_LOCUS8528</name>
</gene>
<dbReference type="InterPro" id="IPR010856">
    <property type="entry name" value="Gig2-like"/>
</dbReference>
<dbReference type="Pfam" id="PF07350">
    <property type="entry name" value="Gig2-like"/>
    <property type="match status" value="1"/>
</dbReference>